<evidence type="ECO:0000256" key="1">
    <source>
        <dbReference type="SAM" id="MobiDB-lite"/>
    </source>
</evidence>
<sequence>MEYKRTGGGAQVSSPSSTRWRAGRDAAAWSDPDLFGDGDGEVTHEEFDVNEGYPQENSGNNAQANKQNRRASTFSLSGSDREADEAPPEEPAAPRHQRKQRQPPLSANSFLFNADGSPNDGILSMYCSINYSKEKLHRFKFFQVQEDRDARKEECKKELRAAQALLAIHLRGGKATDKPRLGQDDLQQQQTQEVLRAGVLVKNKKRYLARLAVEERVDLRDDLNTLLSEIRESLVLCYPYNEHLSRLARRLDKISTHPDLWAKYRPRLVKMHVHGFLERWKYAGYPPNPSKLLQSDQADPPPETEDRYVHPTEECMGDDPYRKNAWEDEQQSSIPPHGFQLPQEHADIGRGQAGQGAREGPYPEENGPSAEELAELRQKQREAKEKRQKLRMEAQQQLLLSSNNKAESGNDSVP</sequence>
<dbReference type="RefSeq" id="XP_026192974.1">
    <property type="nucleotide sequence ID" value="XM_026337189.1"/>
</dbReference>
<evidence type="ECO:0000313" key="2">
    <source>
        <dbReference type="Proteomes" id="UP000515125"/>
    </source>
</evidence>
<dbReference type="OrthoDB" id="347490at2759"/>
<feature type="compositionally biased region" description="Basic and acidic residues" evidence="1">
    <location>
        <begin position="374"/>
        <end position="385"/>
    </location>
</feature>
<reference evidence="3" key="1">
    <citation type="submission" date="2025-08" db="UniProtKB">
        <authorList>
            <consortium name="RefSeq"/>
        </authorList>
    </citation>
    <scope>IDENTIFICATION</scope>
</reference>
<evidence type="ECO:0000313" key="3">
    <source>
        <dbReference type="RefSeq" id="XP_026192974.1"/>
    </source>
</evidence>
<feature type="compositionally biased region" description="Gly residues" evidence="1">
    <location>
        <begin position="1"/>
        <end position="10"/>
    </location>
</feature>
<gene>
    <name evidence="3" type="primary">LOC34623872</name>
</gene>
<feature type="compositionally biased region" description="Polar residues" evidence="1">
    <location>
        <begin position="394"/>
        <end position="414"/>
    </location>
</feature>
<proteinExistence type="predicted"/>
<feature type="compositionally biased region" description="Basic and acidic residues" evidence="1">
    <location>
        <begin position="304"/>
        <end position="326"/>
    </location>
</feature>
<name>A0A6P6RZL8_9EIME</name>
<feature type="region of interest" description="Disordered" evidence="1">
    <location>
        <begin position="1"/>
        <end position="113"/>
    </location>
</feature>
<keyword evidence="2" id="KW-1185">Reference proteome</keyword>
<organism evidence="2 3">
    <name type="scientific">Cyclospora cayetanensis</name>
    <dbReference type="NCBI Taxonomy" id="88456"/>
    <lineage>
        <taxon>Eukaryota</taxon>
        <taxon>Sar</taxon>
        <taxon>Alveolata</taxon>
        <taxon>Apicomplexa</taxon>
        <taxon>Conoidasida</taxon>
        <taxon>Coccidia</taxon>
        <taxon>Eucoccidiorida</taxon>
        <taxon>Eimeriorina</taxon>
        <taxon>Eimeriidae</taxon>
        <taxon>Cyclospora</taxon>
    </lineage>
</organism>
<protein>
    <submittedName>
        <fullName evidence="3">Uncharacterized protein LOC34623872</fullName>
    </submittedName>
</protein>
<feature type="region of interest" description="Disordered" evidence="1">
    <location>
        <begin position="288"/>
        <end position="414"/>
    </location>
</feature>
<dbReference type="Proteomes" id="UP000515125">
    <property type="component" value="Unplaced"/>
</dbReference>
<dbReference type="AlphaFoldDB" id="A0A6P6RZL8"/>
<dbReference type="GeneID" id="34623872"/>
<accession>A0A6P6RZL8</accession>